<organism evidence="1 2">
    <name type="scientific">Nitrolancea hollandica Lb</name>
    <dbReference type="NCBI Taxonomy" id="1129897"/>
    <lineage>
        <taxon>Bacteria</taxon>
        <taxon>Pseudomonadati</taxon>
        <taxon>Thermomicrobiota</taxon>
        <taxon>Thermomicrobia</taxon>
        <taxon>Sphaerobacterales</taxon>
        <taxon>Sphaerobacterineae</taxon>
        <taxon>Sphaerobacteraceae</taxon>
        <taxon>Nitrolancea</taxon>
    </lineage>
</organism>
<protein>
    <submittedName>
        <fullName evidence="1">Uncharacterized protein</fullName>
    </submittedName>
</protein>
<reference evidence="1 2" key="1">
    <citation type="journal article" date="2012" name="ISME J.">
        <title>Nitrification expanded: discovery, physiology and genomics of a nitrite-oxidizing bacterium from the phylum Chloroflexi.</title>
        <authorList>
            <person name="Sorokin D.Y."/>
            <person name="Lucker S."/>
            <person name="Vejmelkova D."/>
            <person name="Kostrikina N.A."/>
            <person name="Kleerebezem R."/>
            <person name="Rijpstra W.I."/>
            <person name="Damste J.S."/>
            <person name="Le Paslier D."/>
            <person name="Muyzer G."/>
            <person name="Wagner M."/>
            <person name="van Loosdrecht M.C."/>
            <person name="Daims H."/>
        </authorList>
    </citation>
    <scope>NUCLEOTIDE SEQUENCE [LARGE SCALE GENOMIC DNA]</scope>
    <source>
        <strain evidence="2">none</strain>
    </source>
</reference>
<dbReference type="AlphaFoldDB" id="I4ECJ8"/>
<comment type="caution">
    <text evidence="1">The sequence shown here is derived from an EMBL/GenBank/DDBJ whole genome shotgun (WGS) entry which is preliminary data.</text>
</comment>
<sequence length="92" mass="9231">MPGASTATEFESVVASARKLMSSPSAILWVGFQPAELEVWEAEGLVSDAGAADEPPEPAGAALPDELGWALGVAVAAGLLGIKSLNMGPILA</sequence>
<gene>
    <name evidence="1" type="ORF">NITHO_1070004</name>
</gene>
<accession>I4ECJ8</accession>
<proteinExistence type="predicted"/>
<evidence type="ECO:0000313" key="2">
    <source>
        <dbReference type="Proteomes" id="UP000004221"/>
    </source>
</evidence>
<evidence type="ECO:0000313" key="1">
    <source>
        <dbReference type="EMBL" id="CCF82410.1"/>
    </source>
</evidence>
<name>I4ECJ8_9BACT</name>
<dbReference type="EMBL" id="CAGS01000010">
    <property type="protein sequence ID" value="CCF82410.1"/>
    <property type="molecule type" value="Genomic_DNA"/>
</dbReference>
<keyword evidence="2" id="KW-1185">Reference proteome</keyword>
<dbReference type="Proteomes" id="UP000004221">
    <property type="component" value="Unassembled WGS sequence"/>
</dbReference>